<dbReference type="EMBL" id="VYZN01000001">
    <property type="protein sequence ID" value="KAE9545333.1"/>
    <property type="molecule type" value="Genomic_DNA"/>
</dbReference>
<evidence type="ECO:0000313" key="1">
    <source>
        <dbReference type="EMBL" id="KAE9545333.1"/>
    </source>
</evidence>
<evidence type="ECO:0000313" key="2">
    <source>
        <dbReference type="Proteomes" id="UP000475862"/>
    </source>
</evidence>
<protein>
    <submittedName>
        <fullName evidence="1">Uncharacterized protein</fullName>
    </submittedName>
</protein>
<accession>A0A6G0U8Q8</accession>
<proteinExistence type="predicted"/>
<keyword evidence="2" id="KW-1185">Reference proteome</keyword>
<gene>
    <name evidence="1" type="ORF">AGLY_000876</name>
</gene>
<comment type="caution">
    <text evidence="1">The sequence shown here is derived from an EMBL/GenBank/DDBJ whole genome shotgun (WGS) entry which is preliminary data.</text>
</comment>
<dbReference type="Proteomes" id="UP000475862">
    <property type="component" value="Unassembled WGS sequence"/>
</dbReference>
<reference evidence="1 2" key="1">
    <citation type="submission" date="2019-08" db="EMBL/GenBank/DDBJ databases">
        <title>The genome of the soybean aphid Biotype 1, its phylome, world population structure and adaptation to the North American continent.</title>
        <authorList>
            <person name="Giordano R."/>
            <person name="Donthu R.K."/>
            <person name="Hernandez A.G."/>
            <person name="Wright C.L."/>
            <person name="Zimin A.V."/>
        </authorList>
    </citation>
    <scope>NUCLEOTIDE SEQUENCE [LARGE SCALE GENOMIC DNA]</scope>
    <source>
        <tissue evidence="1">Whole aphids</tissue>
    </source>
</reference>
<organism evidence="1 2">
    <name type="scientific">Aphis glycines</name>
    <name type="common">Soybean aphid</name>
    <dbReference type="NCBI Taxonomy" id="307491"/>
    <lineage>
        <taxon>Eukaryota</taxon>
        <taxon>Metazoa</taxon>
        <taxon>Ecdysozoa</taxon>
        <taxon>Arthropoda</taxon>
        <taxon>Hexapoda</taxon>
        <taxon>Insecta</taxon>
        <taxon>Pterygota</taxon>
        <taxon>Neoptera</taxon>
        <taxon>Paraneoptera</taxon>
        <taxon>Hemiptera</taxon>
        <taxon>Sternorrhyncha</taxon>
        <taxon>Aphidomorpha</taxon>
        <taxon>Aphidoidea</taxon>
        <taxon>Aphididae</taxon>
        <taxon>Aphidini</taxon>
        <taxon>Aphis</taxon>
        <taxon>Aphis</taxon>
    </lineage>
</organism>
<name>A0A6G0U8Q8_APHGL</name>
<dbReference type="AlphaFoldDB" id="A0A6G0U8Q8"/>
<sequence length="202" mass="22896">MGGSYNAFTMLTNADSNRLGINIIKCKRRNLVPIILTYLRRQVKYDSQLYSYISYGPWGGQAPLAPSLNGLNPPLATAFDLQNFTSIDNQYRLLALISKHYRQYIITNRMIGVRRLPPNQSVMLLKSSGLVLKTQGLTQITSILCNKTHFNRLKTSRFNHGPSSKTVDSTVNFFSYGFILISTSTLIYLQRSSVVLYKHTTF</sequence>